<dbReference type="PROSITE" id="PS50026">
    <property type="entry name" value="EGF_3"/>
    <property type="match status" value="1"/>
</dbReference>
<dbReference type="OrthoDB" id="6130531at2759"/>
<proteinExistence type="predicted"/>
<evidence type="ECO:0000256" key="1">
    <source>
        <dbReference type="ARBA" id="ARBA00022729"/>
    </source>
</evidence>
<evidence type="ECO:0000256" key="3">
    <source>
        <dbReference type="ARBA" id="ARBA00023157"/>
    </source>
</evidence>
<name>W4GQL8_APHAT</name>
<keyword evidence="4" id="KW-0245">EGF-like domain</keyword>
<reference evidence="8" key="1">
    <citation type="submission" date="2013-12" db="EMBL/GenBank/DDBJ databases">
        <title>The Genome Sequence of Aphanomyces astaci APO3.</title>
        <authorList>
            <consortium name="The Broad Institute Genomics Platform"/>
            <person name="Russ C."/>
            <person name="Tyler B."/>
            <person name="van West P."/>
            <person name="Dieguez-Uribeondo J."/>
            <person name="Young S.K."/>
            <person name="Zeng Q."/>
            <person name="Gargeya S."/>
            <person name="Fitzgerald M."/>
            <person name="Abouelleil A."/>
            <person name="Alvarado L."/>
            <person name="Chapman S.B."/>
            <person name="Gainer-Dewar J."/>
            <person name="Goldberg J."/>
            <person name="Griggs A."/>
            <person name="Gujja S."/>
            <person name="Hansen M."/>
            <person name="Howarth C."/>
            <person name="Imamovic A."/>
            <person name="Ireland A."/>
            <person name="Larimer J."/>
            <person name="McCowan C."/>
            <person name="Murphy C."/>
            <person name="Pearson M."/>
            <person name="Poon T.W."/>
            <person name="Priest M."/>
            <person name="Roberts A."/>
            <person name="Saif S."/>
            <person name="Shea T."/>
            <person name="Sykes S."/>
            <person name="Wortman J."/>
            <person name="Nusbaum C."/>
            <person name="Birren B."/>
        </authorList>
    </citation>
    <scope>NUCLEOTIDE SEQUENCE [LARGE SCALE GENOMIC DNA]</scope>
    <source>
        <strain evidence="8">APO3</strain>
    </source>
</reference>
<dbReference type="GeneID" id="20807860"/>
<keyword evidence="2" id="KW-0677">Repeat</keyword>
<dbReference type="VEuPathDB" id="FungiDB:H257_05864"/>
<evidence type="ECO:0000256" key="5">
    <source>
        <dbReference type="SAM" id="MobiDB-lite"/>
    </source>
</evidence>
<feature type="domain" description="EGF-like" evidence="7">
    <location>
        <begin position="2085"/>
        <end position="2123"/>
    </location>
</feature>
<keyword evidence="1" id="KW-0732">Signal</keyword>
<protein>
    <recommendedName>
        <fullName evidence="7">EGF-like domain-containing protein</fullName>
    </recommendedName>
</protein>
<keyword evidence="6" id="KW-0472">Membrane</keyword>
<keyword evidence="6" id="KW-1133">Transmembrane helix</keyword>
<dbReference type="PROSITE" id="PS00022">
    <property type="entry name" value="EGF_1"/>
    <property type="match status" value="2"/>
</dbReference>
<keyword evidence="3 4" id="KW-1015">Disulfide bond</keyword>
<feature type="compositionally biased region" description="Low complexity" evidence="5">
    <location>
        <begin position="2206"/>
        <end position="2226"/>
    </location>
</feature>
<organism evidence="8">
    <name type="scientific">Aphanomyces astaci</name>
    <name type="common">Crayfish plague agent</name>
    <dbReference type="NCBI Taxonomy" id="112090"/>
    <lineage>
        <taxon>Eukaryota</taxon>
        <taxon>Sar</taxon>
        <taxon>Stramenopiles</taxon>
        <taxon>Oomycota</taxon>
        <taxon>Saprolegniomycetes</taxon>
        <taxon>Saprolegniales</taxon>
        <taxon>Verrucalvaceae</taxon>
        <taxon>Aphanomyces</taxon>
    </lineage>
</organism>
<dbReference type="InterPro" id="IPR011936">
    <property type="entry name" value="Myxo_disulph_rpt"/>
</dbReference>
<evidence type="ECO:0000256" key="4">
    <source>
        <dbReference type="PROSITE-ProRule" id="PRU00076"/>
    </source>
</evidence>
<dbReference type="RefSeq" id="XP_009829167.1">
    <property type="nucleotide sequence ID" value="XM_009830865.1"/>
</dbReference>
<dbReference type="NCBIfam" id="TIGR02232">
    <property type="entry name" value="myxo_disulf_rpt"/>
    <property type="match status" value="1"/>
</dbReference>
<evidence type="ECO:0000256" key="6">
    <source>
        <dbReference type="SAM" id="Phobius"/>
    </source>
</evidence>
<dbReference type="InterPro" id="IPR000742">
    <property type="entry name" value="EGF"/>
</dbReference>
<feature type="region of interest" description="Disordered" evidence="5">
    <location>
        <begin position="2206"/>
        <end position="2247"/>
    </location>
</feature>
<dbReference type="Pfam" id="PF23106">
    <property type="entry name" value="EGF_Teneurin"/>
    <property type="match status" value="1"/>
</dbReference>
<dbReference type="STRING" id="112090.W4GQL8"/>
<sequence length="2543" mass="274017">MQHIDECAVGVCKASADAAFADDVCGNQTFSYIHQCPDTSCLDTIVANVNKCVTWGDFVACASDNCFGSPDQGNNTSPSGGSYYGNATDGYYGNQTGGYNGWPNTTGYVGNNGTSYPPNNAGSTNYPGSTGYAGSGSYSGGENSGSSNGNNDGGDFTTILAQLQNCTTGICMDEAVNATGDMGCGAAEISNLLACTDGLCLDNIVKASTCESFRDYVECVSTKCFRDDKGGGGNSGSSTGTPDANSCPAHLVSYCTANPDDASCALPCPFNCYLQPNCPCQEDACTATASAPFCVREDGVCSQFKSALAKAKFSHGAFNPSQEWQRQQVAQYLVPPTPYDPTNDTSLSQLWQQCNQAWPQLADNIASCLNTSITYCNKVGWDQACSPGEGATGVSECGDGFVTFGETCDDGNNVGSDGCSSMCQTEDTSQYSCLEQGKPCFACTRPYVQYGSNGQPLPGQFCTNDRLVIDNETVPQSSPIYYPSCASITSIDDAIDCDVYANTFCANLTLQGTSDPACQPYVNLTRKYTVPTVAQSCEYQVKEIDIGTQGMTSAKIAVLTCKFQDPFGLLSAEDATPIYKFRNPFTSLSKSWKDKITANATVSAIMNTIYGTRNDMFYSLKDLRLTDFFQYAFPEFNMKDGQIPFNQPSLARLTYYLPNATIDPQGQIDEFGNNPNCWASDGYGSMDVIPLPPTTEPTKWAMKAILMRFRYEALNWNDWSKKEFANFNAWDIDGGSVYQDATLNFGVLLSTSSKDGNGKIQENVQRTCSDWNVPWQDQATSPLCTTIEQALVDGRAFLKFDQQLFQKGCASEQCEYKVDHCRRVPLTKRTLVVDKTRFVESAATVVALASSIDQAKTWEDLVGNTVKVAVEAASESFTDPVSLFWSLVVKGKQTKFLKNVPNYCKFDYYNDTSYSTVNPKWKADPCCNWEMRQYLCCTPQDIPNGEIDVVLSTADTEISTHCPGVGAQIRDVVQSTMKALQRADSCSADLDSSTGYDSWKTMSAVSDTCRTTIQKAGSVDCKKDSDCSVCSQSTCQRDKGAKEGAGKCTVPWDDMEGCTLECYQKTMDSELLRYLYDQWDLSVTATVDEKKAKFTEMMSEPTCSGPQAWMPDIGYNGWTWQMNTTCQKEHICDDYDYQNYLQNVANQQQSGGYYSYSWLDFRNNDTCALYNGTTTCTSFRPDGECYDWGYQCTFDQVRGPCKDVNQCYQTCQAPYSQTGCASLNGSWFTSNGYGQCCPPDAYFNVSGTNSICSYAPPNSPNSWSVNDETCCRAAKGIWWTQVDYYGNSNGQCCFGKMRPYADYLTGAINYQCQQDFWGWDNSDCYDTCNSLQQSCTQCKLDSSTCQGTVHKLANKTACLSYSTCNQGQYQPDECRNHVGDEPFCAQCWGSWCYKQGNPATCTLYQWGTDSCANAGGVWDWRDYRCHINGTQDTLADPWSCFSPGPAVCPDPHNNSRAYGPGELVPAYSFRDNQCESGCYVPASTADNCTSDKYWSIRWKPQYGNGSGACAIETWQISADDCANEFNGVYVGSTIVYNGGQFSTKDQCDQGICQGGLSWDGWSRKQCEDTPKFQCSQQCEQCLTWNWPFYAQDSGGCFSTNATYCQGLGLSDVPCSVSQYSSKSACDADADTFWVSCSDFNATTCVNASNPYISKMSCQWGWGQCKTQEACEAQGECNDWDSMRQQCGDDGWDHGDTCYASWADDVFDSNTNSSVTQWHSAYCSNCQSVDGVCVIERPIEGCQANMWHSLGCRVDGVHNETACYAFNEDAGWLTKAKTKDACLALLRCDEPGYYGGNNKNLEECTKCGGTGKPYYTWWGGVWSRPYVQDLKWMANGTQLIPVNQWKPAIADYKVQDQLALPMVRKLANAKKTQALLSYNAFSSSLAVIACACGSSKANASSCFDQISGSIEGITDAFCDSSAPVSAGCSKAVVQKNCSSPSGRRRLADGAPAAGDDKLAITTTYYSAGPFASALEPFCNATDRMQRNPLAVRNSHGVIVGQLMGDGKGLSATTTFSSISICLEMSLDIRVVDKRFPTYDVATLVNGTFSPLFLTSFVSLNAQTMCFLAKQSAIYFPITRLAVANLNAITCSQSCVASNGICVYSGATNATSCVCNCGYSGVNCEIGCVNQCSSQGTCTNNTCVCFKGFTGTDCSEYDCPVANGKKCSGNGICNANATCMCNNNFKGDDCSQAKVTQAKTIVLPKGLAPASTAPKTSATSTKPSTSAAVPGKDVTATTTTKPATFPPAPMLTPAPPLPTISSTCVASKCKTDFDTCMETFDSCACFPGQLLCVQTSCSSEYTGILATCKGLVAQATSCVLDCSPNAYPVKGDTTNAVVMAVVANIAIQGVTAAQFTAAVQDKFKQAIASAVAGVTADKVTIIKVTDVADARRRRLLDAAKTLSMTADGKVKAMHEARRQLAGSHLEIEFSISVSSPDALKATTSSLQAQSGSGGGGAASSLATALVATGVVTDVASVQVKSVKTSVTVATPTTTTATPTPTPTTTPKPADNTTVIAAAAGGGAAAVILLVCLVRYCYKKRAEKSA</sequence>
<feature type="disulfide bond" evidence="4">
    <location>
        <begin position="2113"/>
        <end position="2122"/>
    </location>
</feature>
<dbReference type="SMART" id="SM00181">
    <property type="entry name" value="EGF"/>
    <property type="match status" value="3"/>
</dbReference>
<comment type="caution">
    <text evidence="4">Lacks conserved residue(s) required for the propagation of feature annotation.</text>
</comment>
<dbReference type="Gene3D" id="2.10.25.10">
    <property type="entry name" value="Laminin"/>
    <property type="match status" value="1"/>
</dbReference>
<accession>W4GQL8</accession>
<gene>
    <name evidence="8" type="ORF">H257_05864</name>
</gene>
<evidence type="ECO:0000313" key="8">
    <source>
        <dbReference type="EMBL" id="ETV81309.1"/>
    </source>
</evidence>
<feature type="transmembrane region" description="Helical" evidence="6">
    <location>
        <begin position="2512"/>
        <end position="2535"/>
    </location>
</feature>
<evidence type="ECO:0000256" key="2">
    <source>
        <dbReference type="ARBA" id="ARBA00022737"/>
    </source>
</evidence>
<dbReference type="EMBL" id="KI913124">
    <property type="protein sequence ID" value="ETV81309.1"/>
    <property type="molecule type" value="Genomic_DNA"/>
</dbReference>
<evidence type="ECO:0000259" key="7">
    <source>
        <dbReference type="PROSITE" id="PS50026"/>
    </source>
</evidence>
<keyword evidence="6" id="KW-0812">Transmembrane</keyword>